<name>A0ABS1SVW2_9GAMM</name>
<proteinExistence type="predicted"/>
<feature type="transmembrane region" description="Helical" evidence="1">
    <location>
        <begin position="180"/>
        <end position="200"/>
    </location>
</feature>
<sequence length="318" mass="35309">MKISSLSLELASGQTQEFGAVTNRTSLKHRLKEIMETVVFEELDLGSKHSAGATEVSEPSGALTMPMLLVQAKVKQVEIIFTYDLLSKEEGLLALFATCTKEGTERQKEFGFVSISELEEHLQRLLAMSLDNFIEHYFPQSTCLDNVVKYFGIAYIGAACFGLLSFMFFSDLIWRDELFYSAYIAAGVTYVVTLPILLLQAMSPNSRKRTKQMGQSPVKQVLAIIVGNFVLSFALVAGGCHLLHLVNAKPAKIDIVFSDKRESYWGKNCKGGVNIEQFSGTVCLEDRAYWKIIRSGMRASVEGRASIVAFDVKAIELK</sequence>
<keyword evidence="1" id="KW-0472">Membrane</keyword>
<dbReference type="EMBL" id="JAESVD010000001">
    <property type="protein sequence ID" value="MBL4911732.1"/>
    <property type="molecule type" value="Genomic_DNA"/>
</dbReference>
<keyword evidence="1" id="KW-0812">Transmembrane</keyword>
<gene>
    <name evidence="2" type="ORF">JMA39_01000</name>
</gene>
<dbReference type="Proteomes" id="UP000604898">
    <property type="component" value="Unassembled WGS sequence"/>
</dbReference>
<keyword evidence="3" id="KW-1185">Reference proteome</keyword>
<feature type="transmembrane region" description="Helical" evidence="1">
    <location>
        <begin position="221"/>
        <end position="246"/>
    </location>
</feature>
<dbReference type="RefSeq" id="WP_202719978.1">
    <property type="nucleotide sequence ID" value="NZ_BPEX01000014.1"/>
</dbReference>
<feature type="transmembrane region" description="Helical" evidence="1">
    <location>
        <begin position="150"/>
        <end position="174"/>
    </location>
</feature>
<protein>
    <submittedName>
        <fullName evidence="2">Uncharacterized protein</fullName>
    </submittedName>
</protein>
<comment type="caution">
    <text evidence="2">The sequence shown here is derived from an EMBL/GenBank/DDBJ whole genome shotgun (WGS) entry which is preliminary data.</text>
</comment>
<evidence type="ECO:0000313" key="3">
    <source>
        <dbReference type="Proteomes" id="UP000604898"/>
    </source>
</evidence>
<keyword evidence="1" id="KW-1133">Transmembrane helix</keyword>
<accession>A0ABS1SVW2</accession>
<evidence type="ECO:0000313" key="2">
    <source>
        <dbReference type="EMBL" id="MBL4911732.1"/>
    </source>
</evidence>
<evidence type="ECO:0000256" key="1">
    <source>
        <dbReference type="SAM" id="Phobius"/>
    </source>
</evidence>
<organism evidence="2 3">
    <name type="scientific">Shewanella schlegeliana</name>
    <dbReference type="NCBI Taxonomy" id="190308"/>
    <lineage>
        <taxon>Bacteria</taxon>
        <taxon>Pseudomonadati</taxon>
        <taxon>Pseudomonadota</taxon>
        <taxon>Gammaproteobacteria</taxon>
        <taxon>Alteromonadales</taxon>
        <taxon>Shewanellaceae</taxon>
        <taxon>Shewanella</taxon>
    </lineage>
</organism>
<reference evidence="2 3" key="1">
    <citation type="submission" date="2021-01" db="EMBL/GenBank/DDBJ databases">
        <title>Genome sequence of Shewanella schlegeliana JCM 11561.</title>
        <authorList>
            <person name="Zhang H."/>
            <person name="Li C."/>
        </authorList>
    </citation>
    <scope>NUCLEOTIDE SEQUENCE [LARGE SCALE GENOMIC DNA]</scope>
    <source>
        <strain evidence="2 3">JCM 11561</strain>
    </source>
</reference>